<dbReference type="PROSITE" id="PS51257">
    <property type="entry name" value="PROKAR_LIPOPROTEIN"/>
    <property type="match status" value="1"/>
</dbReference>
<sequence>MRTSARISKSIHMIWCAARWAVTVTMAISLLGCSGSVAKSGIVKYVIESDAPTADSVSVELTTRDGTDSREEADIALPYTLELSVDYSKPFNFKSAKISATASPSASFITCRIFYDDKQMTESTAKGNAPVTCLSDKWPSAVRSLRE</sequence>
<comment type="caution">
    <text evidence="1">The sequence shown here is derived from an EMBL/GenBank/DDBJ whole genome shotgun (WGS) entry which is preliminary data.</text>
</comment>
<dbReference type="EMBL" id="QUBQ01000002">
    <property type="protein sequence ID" value="REK74822.1"/>
    <property type="molecule type" value="Genomic_DNA"/>
</dbReference>
<dbReference type="Gene3D" id="2.60.40.2880">
    <property type="entry name" value="MmpS1-5, C-terminal soluble domain"/>
    <property type="match status" value="1"/>
</dbReference>
<gene>
    <name evidence="1" type="ORF">DX130_14280</name>
</gene>
<dbReference type="InterPro" id="IPR038468">
    <property type="entry name" value="MmpS_C"/>
</dbReference>
<evidence type="ECO:0000313" key="2">
    <source>
        <dbReference type="Proteomes" id="UP000261905"/>
    </source>
</evidence>
<protein>
    <submittedName>
        <fullName evidence="1">Uncharacterized protein</fullName>
    </submittedName>
</protein>
<evidence type="ECO:0000313" key="1">
    <source>
        <dbReference type="EMBL" id="REK74822.1"/>
    </source>
</evidence>
<proteinExistence type="predicted"/>
<accession>A0A371PFZ1</accession>
<reference evidence="1 2" key="1">
    <citation type="submission" date="2018-08" db="EMBL/GenBank/DDBJ databases">
        <title>Paenibacillus sp. M4BSY-1, whole genome shotgun sequence.</title>
        <authorList>
            <person name="Tuo L."/>
        </authorList>
    </citation>
    <scope>NUCLEOTIDE SEQUENCE [LARGE SCALE GENOMIC DNA]</scope>
    <source>
        <strain evidence="1 2">M4BSY-1</strain>
    </source>
</reference>
<dbReference type="Proteomes" id="UP000261905">
    <property type="component" value="Unassembled WGS sequence"/>
</dbReference>
<name>A0A371PFZ1_9BACL</name>
<dbReference type="AlphaFoldDB" id="A0A371PFZ1"/>
<keyword evidence="2" id="KW-1185">Reference proteome</keyword>
<organism evidence="1 2">
    <name type="scientific">Paenibacillus paeoniae</name>
    <dbReference type="NCBI Taxonomy" id="2292705"/>
    <lineage>
        <taxon>Bacteria</taxon>
        <taxon>Bacillati</taxon>
        <taxon>Bacillota</taxon>
        <taxon>Bacilli</taxon>
        <taxon>Bacillales</taxon>
        <taxon>Paenibacillaceae</taxon>
        <taxon>Paenibacillus</taxon>
    </lineage>
</organism>